<evidence type="ECO:0000313" key="2">
    <source>
        <dbReference type="EMBL" id="KAK7499853.1"/>
    </source>
</evidence>
<accession>A0ABD0LKB9</accession>
<feature type="region of interest" description="Disordered" evidence="1">
    <location>
        <begin position="53"/>
        <end position="96"/>
    </location>
</feature>
<dbReference type="AlphaFoldDB" id="A0ABD0LKB9"/>
<comment type="caution">
    <text evidence="2">The sequence shown here is derived from an EMBL/GenBank/DDBJ whole genome shotgun (WGS) entry which is preliminary data.</text>
</comment>
<dbReference type="Proteomes" id="UP001519460">
    <property type="component" value="Unassembled WGS sequence"/>
</dbReference>
<reference evidence="2 3" key="1">
    <citation type="journal article" date="2023" name="Sci. Data">
        <title>Genome assembly of the Korean intertidal mud-creeper Batillaria attramentaria.</title>
        <authorList>
            <person name="Patra A.K."/>
            <person name="Ho P.T."/>
            <person name="Jun S."/>
            <person name="Lee S.J."/>
            <person name="Kim Y."/>
            <person name="Won Y.J."/>
        </authorList>
    </citation>
    <scope>NUCLEOTIDE SEQUENCE [LARGE SCALE GENOMIC DNA]</scope>
    <source>
        <strain evidence="2">Wonlab-2016</strain>
    </source>
</reference>
<sequence>MSVCESVSDRSMKLGGTSCWGQGTLVACTPYRSFGLRVAFPLLACAPKAGRYRAGKGRCRSDEHKSSMTTKAETPMRGVSIPAHLTQQRPPPPQNK</sequence>
<proteinExistence type="predicted"/>
<keyword evidence="3" id="KW-1185">Reference proteome</keyword>
<evidence type="ECO:0000313" key="3">
    <source>
        <dbReference type="Proteomes" id="UP001519460"/>
    </source>
</evidence>
<protein>
    <submittedName>
        <fullName evidence="2">Uncharacterized protein</fullName>
    </submittedName>
</protein>
<gene>
    <name evidence="2" type="ORF">BaRGS_00008944</name>
</gene>
<organism evidence="2 3">
    <name type="scientific">Batillaria attramentaria</name>
    <dbReference type="NCBI Taxonomy" id="370345"/>
    <lineage>
        <taxon>Eukaryota</taxon>
        <taxon>Metazoa</taxon>
        <taxon>Spiralia</taxon>
        <taxon>Lophotrochozoa</taxon>
        <taxon>Mollusca</taxon>
        <taxon>Gastropoda</taxon>
        <taxon>Caenogastropoda</taxon>
        <taxon>Sorbeoconcha</taxon>
        <taxon>Cerithioidea</taxon>
        <taxon>Batillariidae</taxon>
        <taxon>Batillaria</taxon>
    </lineage>
</organism>
<name>A0ABD0LKB9_9CAEN</name>
<evidence type="ECO:0000256" key="1">
    <source>
        <dbReference type="SAM" id="MobiDB-lite"/>
    </source>
</evidence>
<dbReference type="EMBL" id="JACVVK020000041">
    <property type="protein sequence ID" value="KAK7499853.1"/>
    <property type="molecule type" value="Genomic_DNA"/>
</dbReference>